<keyword evidence="5" id="KW-1185">Reference proteome</keyword>
<evidence type="ECO:0000256" key="2">
    <source>
        <dbReference type="SAM" id="MobiDB-lite"/>
    </source>
</evidence>
<dbReference type="Proteomes" id="UP000001072">
    <property type="component" value="Unassembled WGS sequence"/>
</dbReference>
<gene>
    <name evidence="4" type="ORF">MELLADRAFT_94860</name>
</gene>
<proteinExistence type="predicted"/>
<protein>
    <recommendedName>
        <fullName evidence="3">Disease resistance R13L4/SHOC-2-like LRR domain-containing protein</fullName>
    </recommendedName>
</protein>
<dbReference type="AlphaFoldDB" id="F4S869"/>
<evidence type="ECO:0000313" key="4">
    <source>
        <dbReference type="EMBL" id="EGF99135.1"/>
    </source>
</evidence>
<dbReference type="Pfam" id="PF23598">
    <property type="entry name" value="LRR_14"/>
    <property type="match status" value="1"/>
</dbReference>
<dbReference type="EMBL" id="GL883163">
    <property type="protein sequence ID" value="EGF99135.1"/>
    <property type="molecule type" value="Genomic_DNA"/>
</dbReference>
<dbReference type="RefSeq" id="XP_007417575.1">
    <property type="nucleotide sequence ID" value="XM_007417513.1"/>
</dbReference>
<evidence type="ECO:0000313" key="5">
    <source>
        <dbReference type="Proteomes" id="UP000001072"/>
    </source>
</evidence>
<sequence>MEEPSEVKTQLSLFRLPDEILLKIIGHLDDWSEAEEIHDKKLEQTVTIPGFGGPIALRMYLHDAECPILTSFQTFAVVNHQIYSLCRPIIWQRLTFPSPLPGPMTTWMKEILPKHGSYVKTVYAELREEWFERPPKPLSIKQAIKHTDRRQHAPGSGIEEAKESDDDEDIYTDNFSVSLTHRRHQHEPTSLGLCPENLVRVLSYCEKLTTLELICPDTERNYPNSGEVRNLSYNLTSLFSELGNLQHLKLSGPYNSSIQAECIYKPLTQLPLLESLDLACVAVEDRRKLGSLATSLHSLKKLRCLVMDEVDALNSSWGCQEGPPHLDSLMITDCTHLRFAKTPVFVSSWAPHLTHLELRFVEPYDDLSQEDLSRFNPKRNRVSLPALTHLTIWPHSGCHYIHCFSDCKELRQLTFNYFIRCDEEDEEDKDEDFIPDPDGSYKGLIALSEFIAENVFPKLKVIVIPIEEDHFPLEPISAAALSPLEEFCKLNGIELKLFPGDIRRKTWRVRHNYD</sequence>
<dbReference type="InParanoid" id="F4S869"/>
<organism evidence="5">
    <name type="scientific">Melampsora larici-populina (strain 98AG31 / pathotype 3-4-7)</name>
    <name type="common">Poplar leaf rust fungus</name>
    <dbReference type="NCBI Taxonomy" id="747676"/>
    <lineage>
        <taxon>Eukaryota</taxon>
        <taxon>Fungi</taxon>
        <taxon>Dikarya</taxon>
        <taxon>Basidiomycota</taxon>
        <taxon>Pucciniomycotina</taxon>
        <taxon>Pucciniomycetes</taxon>
        <taxon>Pucciniales</taxon>
        <taxon>Melampsoraceae</taxon>
        <taxon>Melampsora</taxon>
    </lineage>
</organism>
<accession>F4S869</accession>
<dbReference type="Gene3D" id="3.80.10.10">
    <property type="entry name" value="Ribonuclease Inhibitor"/>
    <property type="match status" value="1"/>
</dbReference>
<dbReference type="GeneID" id="18937038"/>
<evidence type="ECO:0000259" key="3">
    <source>
        <dbReference type="Pfam" id="PF23598"/>
    </source>
</evidence>
<evidence type="ECO:0000256" key="1">
    <source>
        <dbReference type="ARBA" id="ARBA00022737"/>
    </source>
</evidence>
<name>F4S869_MELLP</name>
<dbReference type="VEuPathDB" id="FungiDB:MELLADRAFT_94860"/>
<dbReference type="SUPFAM" id="SSF52047">
    <property type="entry name" value="RNI-like"/>
    <property type="match status" value="1"/>
</dbReference>
<reference evidence="5" key="1">
    <citation type="journal article" date="2011" name="Proc. Natl. Acad. Sci. U.S.A.">
        <title>Obligate biotrophy features unraveled by the genomic analysis of rust fungi.</title>
        <authorList>
            <person name="Duplessis S."/>
            <person name="Cuomo C.A."/>
            <person name="Lin Y.-C."/>
            <person name="Aerts A."/>
            <person name="Tisserant E."/>
            <person name="Veneault-Fourrey C."/>
            <person name="Joly D.L."/>
            <person name="Hacquard S."/>
            <person name="Amselem J."/>
            <person name="Cantarel B.L."/>
            <person name="Chiu R."/>
            <person name="Coutinho P.M."/>
            <person name="Feau N."/>
            <person name="Field M."/>
            <person name="Frey P."/>
            <person name="Gelhaye E."/>
            <person name="Goldberg J."/>
            <person name="Grabherr M.G."/>
            <person name="Kodira C.D."/>
            <person name="Kohler A."/>
            <person name="Kuees U."/>
            <person name="Lindquist E.A."/>
            <person name="Lucas S.M."/>
            <person name="Mago R."/>
            <person name="Mauceli E."/>
            <person name="Morin E."/>
            <person name="Murat C."/>
            <person name="Pangilinan J.L."/>
            <person name="Park R."/>
            <person name="Pearson M."/>
            <person name="Quesneville H."/>
            <person name="Rouhier N."/>
            <person name="Sakthikumar S."/>
            <person name="Salamov A.A."/>
            <person name="Schmutz J."/>
            <person name="Selles B."/>
            <person name="Shapiro H."/>
            <person name="Tanguay P."/>
            <person name="Tuskan G.A."/>
            <person name="Henrissat B."/>
            <person name="Van de Peer Y."/>
            <person name="Rouze P."/>
            <person name="Ellis J.G."/>
            <person name="Dodds P.N."/>
            <person name="Schein J.E."/>
            <person name="Zhong S."/>
            <person name="Hamelin R.C."/>
            <person name="Grigoriev I.V."/>
            <person name="Szabo L.J."/>
            <person name="Martin F."/>
        </authorList>
    </citation>
    <scope>NUCLEOTIDE SEQUENCE [LARGE SCALE GENOMIC DNA]</scope>
    <source>
        <strain evidence="5">98AG31 / pathotype 3-4-7</strain>
    </source>
</reference>
<feature type="domain" description="Disease resistance R13L4/SHOC-2-like LRR" evidence="3">
    <location>
        <begin position="236"/>
        <end position="399"/>
    </location>
</feature>
<feature type="region of interest" description="Disordered" evidence="2">
    <location>
        <begin position="145"/>
        <end position="165"/>
    </location>
</feature>
<keyword evidence="1" id="KW-0677">Repeat</keyword>
<dbReference type="InterPro" id="IPR032675">
    <property type="entry name" value="LRR_dom_sf"/>
</dbReference>
<dbReference type="KEGG" id="mlr:MELLADRAFT_94860"/>
<dbReference type="HOGENOM" id="CLU_038956_0_0_1"/>
<dbReference type="InterPro" id="IPR055414">
    <property type="entry name" value="LRR_R13L4/SHOC2-like"/>
</dbReference>